<dbReference type="Pfam" id="PF26093">
    <property type="entry name" value="HTH_TGH"/>
    <property type="match status" value="1"/>
</dbReference>
<dbReference type="Proteomes" id="UP000236621">
    <property type="component" value="Unassembled WGS sequence"/>
</dbReference>
<evidence type="ECO:0000259" key="2">
    <source>
        <dbReference type="PROSITE" id="PS50174"/>
    </source>
</evidence>
<dbReference type="EMBL" id="NRSZ01000848">
    <property type="protein sequence ID" value="PNY24767.1"/>
    <property type="molecule type" value="Genomic_DNA"/>
</dbReference>
<accession>A0A2K3QB51</accession>
<feature type="region of interest" description="Disordered" evidence="1">
    <location>
        <begin position="668"/>
        <end position="688"/>
    </location>
</feature>
<evidence type="ECO:0000313" key="3">
    <source>
        <dbReference type="EMBL" id="PNY24767.1"/>
    </source>
</evidence>
<feature type="compositionally biased region" description="Basic residues" evidence="1">
    <location>
        <begin position="819"/>
        <end position="829"/>
    </location>
</feature>
<feature type="region of interest" description="Disordered" evidence="1">
    <location>
        <begin position="89"/>
        <end position="118"/>
    </location>
</feature>
<dbReference type="GO" id="GO:0003723">
    <property type="term" value="F:RNA binding"/>
    <property type="evidence" value="ECO:0007669"/>
    <property type="project" value="TreeGrafter"/>
</dbReference>
<feature type="region of interest" description="Disordered" evidence="1">
    <location>
        <begin position="706"/>
        <end position="726"/>
    </location>
</feature>
<feature type="region of interest" description="Disordered" evidence="1">
    <location>
        <begin position="756"/>
        <end position="880"/>
    </location>
</feature>
<reference evidence="3 4" key="1">
    <citation type="submission" date="2017-08" db="EMBL/GenBank/DDBJ databases">
        <title>Harnessing the power of phylogenomics to disentangle the directionality and signatures of interkingdom host jumping in the parasitic fungal genus Tolypocladium.</title>
        <authorList>
            <person name="Quandt C.A."/>
            <person name="Patterson W."/>
            <person name="Spatafora J.W."/>
        </authorList>
    </citation>
    <scope>NUCLEOTIDE SEQUENCE [LARGE SCALE GENOMIC DNA]</scope>
    <source>
        <strain evidence="3 4">CBS 113982</strain>
    </source>
</reference>
<feature type="compositionally biased region" description="Polar residues" evidence="1">
    <location>
        <begin position="795"/>
        <end position="808"/>
    </location>
</feature>
<feature type="compositionally biased region" description="Low complexity" evidence="1">
    <location>
        <begin position="859"/>
        <end position="879"/>
    </location>
</feature>
<feature type="region of interest" description="Disordered" evidence="1">
    <location>
        <begin position="931"/>
        <end position="967"/>
    </location>
</feature>
<feature type="region of interest" description="Disordered" evidence="1">
    <location>
        <begin position="1075"/>
        <end position="1099"/>
    </location>
</feature>
<proteinExistence type="predicted"/>
<dbReference type="InterPro" id="IPR000467">
    <property type="entry name" value="G_patch_dom"/>
</dbReference>
<dbReference type="GO" id="GO:0006397">
    <property type="term" value="P:mRNA processing"/>
    <property type="evidence" value="ECO:0007669"/>
    <property type="project" value="InterPro"/>
</dbReference>
<dbReference type="InterPro" id="IPR011333">
    <property type="entry name" value="SKP1/BTB/POZ_sf"/>
</dbReference>
<feature type="region of interest" description="Disordered" evidence="1">
    <location>
        <begin position="558"/>
        <end position="577"/>
    </location>
</feature>
<dbReference type="PANTHER" id="PTHR13384">
    <property type="entry name" value="G PATCH DOMAIN-CONTAINING PROTEIN 1"/>
    <property type="match status" value="1"/>
</dbReference>
<gene>
    <name evidence="3" type="ORF">TCAP_05289</name>
</gene>
<feature type="compositionally biased region" description="Basic and acidic residues" evidence="1">
    <location>
        <begin position="245"/>
        <end position="255"/>
    </location>
</feature>
<comment type="caution">
    <text evidence="3">The sequence shown here is derived from an EMBL/GenBank/DDBJ whole genome shotgun (WGS) entry which is preliminary data.</text>
</comment>
<feature type="region of interest" description="Disordered" evidence="1">
    <location>
        <begin position="217"/>
        <end position="272"/>
    </location>
</feature>
<dbReference type="OrthoDB" id="9451547at2759"/>
<protein>
    <recommendedName>
        <fullName evidence="2">G-patch domain-containing protein</fullName>
    </recommendedName>
</protein>
<feature type="compositionally biased region" description="Basic and acidic residues" evidence="1">
    <location>
        <begin position="931"/>
        <end position="953"/>
    </location>
</feature>
<feature type="region of interest" description="Disordered" evidence="1">
    <location>
        <begin position="374"/>
        <end position="398"/>
    </location>
</feature>
<organism evidence="3 4">
    <name type="scientific">Tolypocladium capitatum</name>
    <dbReference type="NCBI Taxonomy" id="45235"/>
    <lineage>
        <taxon>Eukaryota</taxon>
        <taxon>Fungi</taxon>
        <taxon>Dikarya</taxon>
        <taxon>Ascomycota</taxon>
        <taxon>Pezizomycotina</taxon>
        <taxon>Sordariomycetes</taxon>
        <taxon>Hypocreomycetidae</taxon>
        <taxon>Hypocreales</taxon>
        <taxon>Ophiocordycipitaceae</taxon>
        <taxon>Tolypocladium</taxon>
    </lineage>
</organism>
<evidence type="ECO:0000256" key="1">
    <source>
        <dbReference type="SAM" id="MobiDB-lite"/>
    </source>
</evidence>
<dbReference type="AlphaFoldDB" id="A0A2K3QB51"/>
<dbReference type="SUPFAM" id="SSF54695">
    <property type="entry name" value="POZ domain"/>
    <property type="match status" value="1"/>
</dbReference>
<feature type="domain" description="G-patch" evidence="2">
    <location>
        <begin position="157"/>
        <end position="226"/>
    </location>
</feature>
<name>A0A2K3QB51_9HYPO</name>
<feature type="compositionally biased region" description="Basic and acidic residues" evidence="1">
    <location>
        <begin position="8"/>
        <end position="17"/>
    </location>
</feature>
<feature type="compositionally biased region" description="Polar residues" evidence="1">
    <location>
        <begin position="1075"/>
        <end position="1085"/>
    </location>
</feature>
<feature type="region of interest" description="Disordered" evidence="1">
    <location>
        <begin position="1"/>
        <end position="40"/>
    </location>
</feature>
<dbReference type="GO" id="GO:0005634">
    <property type="term" value="C:nucleus"/>
    <property type="evidence" value="ECO:0007669"/>
    <property type="project" value="TreeGrafter"/>
</dbReference>
<dbReference type="STRING" id="45235.A0A2K3QB51"/>
<dbReference type="InterPro" id="IPR011666">
    <property type="entry name" value="DUF1604"/>
</dbReference>
<feature type="compositionally biased region" description="Polar residues" evidence="1">
    <location>
        <begin position="379"/>
        <end position="394"/>
    </location>
</feature>
<dbReference type="Pfam" id="PF07713">
    <property type="entry name" value="DUF1604"/>
    <property type="match status" value="1"/>
</dbReference>
<dbReference type="PANTHER" id="PTHR13384:SF19">
    <property type="entry name" value="G PATCH DOMAIN-CONTAINING PROTEIN 1"/>
    <property type="match status" value="1"/>
</dbReference>
<keyword evidence="4" id="KW-1185">Reference proteome</keyword>
<sequence length="1264" mass="136671">MSYKRSRSTFEADKHEPYAVFGTPLPDEVGSRDDGTYNPLWKQDVRDERGRRRLHGAFTGGWSAGDGILMHNGSYFNTVGSKEGWTPSTFVSSRTNRHKDDAATTQQRAQGYMDEEDLADSAEAQKLQTSEAFAGLGSYSQREALAGGLMGLFRADGNTMGLQLLRRMGWKDGQGIGPKVRRSARLDVGKGLTQTEGDTHLFAPENAPMIRLMRKTDRKGLGHQGGAKLKGLGREKEADDDFDNDNEREVDRGDRPPLFTSGRSGPKDTRGAFGVGVLNDTGSDDEDPYDIGPKITYNRVVGGDKKKKNKKVSAVANPALVSAPKFVPKTSRVGNGFRRCHDGRLPLDGFVLAKVTEDFAALLSQYAAPAIPSGWKSAKNPSTADATSQYTSTADAARASNLDPRARAALLGEKALPGKSVFDFLSATTRDKIAVASGKTDLPPARGQVPAAEYAMSNEERQKALWARAPKLDRDTAAAALSRISTGPYADDEHKRRRYRRYLEHQSNAGLTSPERVNGMTDEGFLREVNEFYNCARIFKPMTGFMASRFTTSRTMLTSSGGDGTASAELLSNPEPKPADEAEVAAKMGMFGEKTRSVQDFFPTRLLCKRFNVKARAHSRPDNEPESSWTRSTADCWSMPTRGGETQPAAPTVPVGMLPVPGDVESDSLGATTAQPSKAVEVNPESNDAVEGRAANVDALRAVFGDDDSDGDFNHRPATRSLASCSRCPPETQLEAAPRSSHGTLAHGVVHGVSAVTARPLHPIARPRRQPDPTRLPRRTAAPDTREPPAALSGTHESGSGPSVSSPLQLAEAPEVQQHHRHRHRHRHRDLTTEDKQRHGVPDADHEPEPEQSPPPQYPASESSSSARPPPFSSLFAPFHDAGEPSGKLAAAATAEASASASLAAPAYTCVSCAESEPFDPDQAAARAFHDPVAETKSALPRDTKGDPTRKDDDAEPPPAYSEGDSPLHSFTYVMSTAGGASSIITQVQQGGPPINAIGDVGADETIAMDLRFVLSRDELLTLPEFVLLSLFPNGLFPEGHMNGFSDNDTAQVDYDPASLQYMLDFFRNVAQSIPAESSPGTSQDGDAMAVDSLGPRDDSSKRAGIIVLREDLDFYAIPPSAAISQPDMIEVKRAAAKVLQQQDGIFSGLKRSDEPGTTEAHLIEMLTAGGFNHDDQWGHRAGEPNKAVICSLALARLRSDIRGNDMGTSAVGMAQKLLLFWRKPARRCWWEGIELDGVDGVDGKLKVWIRRVWTLEMSVIGLR</sequence>
<evidence type="ECO:0000313" key="4">
    <source>
        <dbReference type="Proteomes" id="UP000236621"/>
    </source>
</evidence>
<dbReference type="PROSITE" id="PS50174">
    <property type="entry name" value="G_PATCH"/>
    <property type="match status" value="1"/>
</dbReference>
<feature type="compositionally biased region" description="Basic and acidic residues" evidence="1">
    <location>
        <begin position="830"/>
        <end position="849"/>
    </location>
</feature>